<reference evidence="3" key="1">
    <citation type="submission" date="2025-08" db="UniProtKB">
        <authorList>
            <consortium name="RefSeq"/>
        </authorList>
    </citation>
    <scope>IDENTIFICATION</scope>
    <source>
        <tissue evidence="3">Thorax and Abdomen</tissue>
    </source>
</reference>
<dbReference type="Proteomes" id="UP000829291">
    <property type="component" value="Chromosome 5"/>
</dbReference>
<dbReference type="GeneID" id="107217600"/>
<protein>
    <submittedName>
        <fullName evidence="3">Uncharacterized protein LOC107217600 isoform X1</fullName>
    </submittedName>
</protein>
<evidence type="ECO:0000256" key="1">
    <source>
        <dbReference type="SAM" id="SignalP"/>
    </source>
</evidence>
<keyword evidence="1" id="KW-0732">Signal</keyword>
<sequence length="1863" mass="210298">MKKILGYFLLVCAIVPKCTTEVAEEYLTRKQREIKVAIAKSYIKDPLPVDVRSYKIEWNNLWGKSLDSDNALALNFLDETFVLANDRVLRVEMDVSQSVMLRQVTSISQQKPAKFVRSIAYKKSFYLLICQVDGSCSLHVGPNVNDLRFCQIIKHRGLPMDAKFFTQVNQLYLVVADNSGQFAVPSVIYRWTGTYMDVIAEVSTTGAIAVTTMNYKHFTIVIFAQNVKGWPRIGTEVFKFKNGAVERIQFLATDGPTSIHHYEHDTEMFLLVINELSASKVFWWDGKEFLTWIELPEIKSPTKVNVVYADGETLLLVAQQNTFSLYKIMNLAYTKLDLLETKDRHLITDFNARVQGKTIILVLVTKSEGKLCRVEPYKLVIKKYHRDITDKVDGTLEYLKQLKDLLKKRMPAVELAYNSWPSLLPFSESIVVSSPLNFNELIMDSGSIVNLLLEAPANILTPTELAIGLAEMELVADFLLKSSTEFIYSNTIAEIEGTIVVEGDAYLDEMHLDSLTVSILNNQKVELDDVFSYTRDQNFSAPLRGSSITIENLEIASICGIPFANWLTTNNPDQTAIDFFSDSVKILKNKIIVQSDLILDNIGVSRLNNLDLESFVDDLFIIGLNQEIRGSIFYKRGLDVYSLTMNATYGINANRLLTKSTDQILDGEFYMKNLQVDDLVVERINNVDVNEAARISKENVISGHVTFRNLRVTEELFVADGVSVNFDVRPIQMYEDVEINGDLSIRDLKLNPSCSLYLKGEKVDLDYLFKNYWTKSTDQMIPNDVKLTGGITIDDLRSDYLNGYREDDFLYTTATEIPKKFGPLHFKKFEIDGAIVVEGGEELPIDSVLVTDDVLFVNQKIYIKNLTVANLNAESYNKIPIDFIMSGNIGAKITGKIKYKNLVVRNGISVNELWADFFNGINLRNFFNEVMYVDKSYEMDYLEIDQLETENFAVVEMNNLKMSDFEKMLKYKDVTSIKNITVDGDLIVTGNLKVDFVNGMTCENFITKLSTDYVELKGQSIFENFVVFGDLNANLLDNIKVEDLVANALSKTKCQTISGKFKFEKIEASYLKAHTINGVNVTNLALVTDPLIIEGDITFSNLLVKGDIITGYLNNLDVREIYENALLIPYNRIAQLTVDGSISWEKSLPKLESMSYLFDKAVTKNTNQIITGEVVFAENVRAFRLTSSKIIGGIDIASIVLDAVIPDGKPIAIKGEKYFAKGLTVRELKVSGNIGIRKVNDWDILALNSSIVRKFDTETVTGHTIFRNEVKIEHLDVTGKVHGLPTHGIATVNYTLPSNTKFLHLQVQSELRVGKIDGVDIDTFIKNRVTLDGNHDVYCDVIFRDAVFVTQNANLPSINGIRISDVVLSDSSETQLISGEKVFVKDLSVHGRVNVGLINEIPVTHEYENGIFNNVDTLIDGNIIFAADFETHSDISVSDLVNGIKLTDLSGEITSEVNTMIKNLETGQSYIDKIIDRSINATASMPDIFFYLDVDQELVIRAPNIRKIQTVSVESMTKLNLYGVEQGRHCGLPDSCLCPAQYVAELLDYECKIWKIDGAKTVYNFHELESRFGMIIVSNVTSSGPHCTHENHAAEITTVSWMTSEKMPTGQIKGHVEAERLEIGGYLSDAKTFMIGEKFYVVLAIYYDAFVKSHEVNSLVYEINLSSGEITLVQKIRTSGAIALDIFATKRHGIHLLIACAQRPAESQIHRFKIRKSKFELLRSFRTGGSQNVKSLILENEYFVLLDDPLANSVHIFYYNRIFDNYYFYQSLFHQSLVKTIEVFYSGASGTSDAFVIVTTEEGRFFVYEYMYYGGFQLRIQQWFDGVQTMTQFNYSQRRYIFVGATTNSTVYKIVQQGPVNNL</sequence>
<organism evidence="2 3">
    <name type="scientific">Neodiprion lecontei</name>
    <name type="common">Redheaded pine sawfly</name>
    <dbReference type="NCBI Taxonomy" id="441921"/>
    <lineage>
        <taxon>Eukaryota</taxon>
        <taxon>Metazoa</taxon>
        <taxon>Ecdysozoa</taxon>
        <taxon>Arthropoda</taxon>
        <taxon>Hexapoda</taxon>
        <taxon>Insecta</taxon>
        <taxon>Pterygota</taxon>
        <taxon>Neoptera</taxon>
        <taxon>Endopterygota</taxon>
        <taxon>Hymenoptera</taxon>
        <taxon>Tenthredinoidea</taxon>
        <taxon>Diprionidae</taxon>
        <taxon>Diprioninae</taxon>
        <taxon>Neodiprion</taxon>
    </lineage>
</organism>
<dbReference type="RefSeq" id="XP_046598238.1">
    <property type="nucleotide sequence ID" value="XM_046742282.1"/>
</dbReference>
<accession>A0ABM3GDA2</accession>
<gene>
    <name evidence="3" type="primary">LOC107217600</name>
</gene>
<proteinExistence type="predicted"/>
<name>A0ABM3GDA2_NEOLC</name>
<evidence type="ECO:0000313" key="3">
    <source>
        <dbReference type="RefSeq" id="XP_046598238.1"/>
    </source>
</evidence>
<feature type="signal peptide" evidence="1">
    <location>
        <begin position="1"/>
        <end position="20"/>
    </location>
</feature>
<feature type="chain" id="PRO_5047356144" evidence="1">
    <location>
        <begin position="21"/>
        <end position="1863"/>
    </location>
</feature>
<keyword evidence="2" id="KW-1185">Reference proteome</keyword>
<evidence type="ECO:0000313" key="2">
    <source>
        <dbReference type="Proteomes" id="UP000829291"/>
    </source>
</evidence>